<dbReference type="GO" id="GO:0005524">
    <property type="term" value="F:ATP binding"/>
    <property type="evidence" value="ECO:0007669"/>
    <property type="project" value="UniProtKB-UniRule"/>
</dbReference>
<dbReference type="PROSITE" id="PS50011">
    <property type="entry name" value="PROTEIN_KINASE_DOM"/>
    <property type="match status" value="1"/>
</dbReference>
<dbReference type="PANTHER" id="PTHR24058:SF103">
    <property type="entry name" value="SERINE_THREONINE-PROTEIN KINASE PRP4 HOMOLOG"/>
    <property type="match status" value="1"/>
</dbReference>
<dbReference type="InterPro" id="IPR011009">
    <property type="entry name" value="Kinase-like_dom_sf"/>
</dbReference>
<protein>
    <recommendedName>
        <fullName evidence="1">non-specific serine/threonine protein kinase</fullName>
        <ecNumber evidence="1">2.7.11.1</ecNumber>
    </recommendedName>
</protein>
<feature type="region of interest" description="Disordered" evidence="9">
    <location>
        <begin position="1"/>
        <end position="273"/>
    </location>
</feature>
<organism evidence="11 12">
    <name type="scientific">Hirsutella minnesotensis 3608</name>
    <dbReference type="NCBI Taxonomy" id="1043627"/>
    <lineage>
        <taxon>Eukaryota</taxon>
        <taxon>Fungi</taxon>
        <taxon>Dikarya</taxon>
        <taxon>Ascomycota</taxon>
        <taxon>Pezizomycotina</taxon>
        <taxon>Sordariomycetes</taxon>
        <taxon>Hypocreomycetidae</taxon>
        <taxon>Hypocreales</taxon>
        <taxon>Ophiocordycipitaceae</taxon>
        <taxon>Hirsutella</taxon>
    </lineage>
</organism>
<dbReference type="InterPro" id="IPR017441">
    <property type="entry name" value="Protein_kinase_ATP_BS"/>
</dbReference>
<feature type="compositionally biased region" description="Basic and acidic residues" evidence="9">
    <location>
        <begin position="207"/>
        <end position="225"/>
    </location>
</feature>
<accession>A0A0F8A4C3</accession>
<feature type="domain" description="Protein kinase" evidence="10">
    <location>
        <begin position="497"/>
        <end position="817"/>
    </location>
</feature>
<feature type="compositionally biased region" description="Acidic residues" evidence="9">
    <location>
        <begin position="254"/>
        <end position="268"/>
    </location>
</feature>
<dbReference type="PROSITE" id="PS00107">
    <property type="entry name" value="PROTEIN_KINASE_ATP"/>
    <property type="match status" value="1"/>
</dbReference>
<dbReference type="PROSITE" id="PS00108">
    <property type="entry name" value="PROTEIN_KINASE_ST"/>
    <property type="match status" value="1"/>
</dbReference>
<dbReference type="AlphaFoldDB" id="A0A0F8A4C3"/>
<dbReference type="GO" id="GO:0004674">
    <property type="term" value="F:protein serine/threonine kinase activity"/>
    <property type="evidence" value="ECO:0007669"/>
    <property type="project" value="UniProtKB-KW"/>
</dbReference>
<dbReference type="SUPFAM" id="SSF56112">
    <property type="entry name" value="Protein kinase-like (PK-like)"/>
    <property type="match status" value="1"/>
</dbReference>
<dbReference type="EMBL" id="KQ030536">
    <property type="protein sequence ID" value="KJZ73329.1"/>
    <property type="molecule type" value="Genomic_DNA"/>
</dbReference>
<dbReference type="SMART" id="SM00220">
    <property type="entry name" value="S_TKc"/>
    <property type="match status" value="1"/>
</dbReference>
<evidence type="ECO:0000256" key="5">
    <source>
        <dbReference type="ARBA" id="ARBA00022777"/>
    </source>
</evidence>
<dbReference type="Gene3D" id="1.10.510.10">
    <property type="entry name" value="Transferase(Phosphotransferase) domain 1"/>
    <property type="match status" value="1"/>
</dbReference>
<dbReference type="Proteomes" id="UP000054481">
    <property type="component" value="Unassembled WGS sequence"/>
</dbReference>
<dbReference type="InterPro" id="IPR008271">
    <property type="entry name" value="Ser/Thr_kinase_AS"/>
</dbReference>
<evidence type="ECO:0000256" key="9">
    <source>
        <dbReference type="SAM" id="MobiDB-lite"/>
    </source>
</evidence>
<evidence type="ECO:0000256" key="8">
    <source>
        <dbReference type="PROSITE-ProRule" id="PRU10141"/>
    </source>
</evidence>
<evidence type="ECO:0000256" key="4">
    <source>
        <dbReference type="ARBA" id="ARBA00022741"/>
    </source>
</evidence>
<evidence type="ECO:0000256" key="2">
    <source>
        <dbReference type="ARBA" id="ARBA00022527"/>
    </source>
</evidence>
<evidence type="ECO:0000313" key="12">
    <source>
        <dbReference type="Proteomes" id="UP000054481"/>
    </source>
</evidence>
<evidence type="ECO:0000313" key="11">
    <source>
        <dbReference type="EMBL" id="KJZ73329.1"/>
    </source>
</evidence>
<name>A0A0F8A4C3_9HYPO</name>
<dbReference type="Pfam" id="PF00069">
    <property type="entry name" value="Pkinase"/>
    <property type="match status" value="1"/>
</dbReference>
<feature type="region of interest" description="Disordered" evidence="9">
    <location>
        <begin position="301"/>
        <end position="443"/>
    </location>
</feature>
<dbReference type="EC" id="2.7.11.1" evidence="1"/>
<keyword evidence="5" id="KW-0418">Kinase</keyword>
<dbReference type="FunFam" id="1.10.510.10:FF:000078">
    <property type="entry name" value="Serine/threonine-protein kinase PRP4 homolog"/>
    <property type="match status" value="1"/>
</dbReference>
<dbReference type="InterPro" id="IPR000719">
    <property type="entry name" value="Prot_kinase_dom"/>
</dbReference>
<gene>
    <name evidence="11" type="ORF">HIM_07333</name>
</gene>
<feature type="compositionally biased region" description="Basic and acidic residues" evidence="9">
    <location>
        <begin position="138"/>
        <end position="193"/>
    </location>
</feature>
<proteinExistence type="inferred from homology"/>
<feature type="compositionally biased region" description="Basic and acidic residues" evidence="9">
    <location>
        <begin position="64"/>
        <end position="130"/>
    </location>
</feature>
<dbReference type="Gene3D" id="3.30.200.20">
    <property type="entry name" value="Phosphorylase Kinase, domain 1"/>
    <property type="match status" value="1"/>
</dbReference>
<comment type="similarity">
    <text evidence="7">Belongs to the protein kinase superfamily. CMGC Ser/Thr protein kinase family.</text>
</comment>
<feature type="compositionally biased region" description="Basic and acidic residues" evidence="9">
    <location>
        <begin position="430"/>
        <end position="439"/>
    </location>
</feature>
<keyword evidence="6 8" id="KW-0067">ATP-binding</keyword>
<keyword evidence="4 8" id="KW-0547">Nucleotide-binding</keyword>
<dbReference type="PANTHER" id="PTHR24058">
    <property type="entry name" value="DUAL SPECIFICITY PROTEIN KINASE"/>
    <property type="match status" value="1"/>
</dbReference>
<keyword evidence="3" id="KW-0808">Transferase</keyword>
<evidence type="ECO:0000256" key="6">
    <source>
        <dbReference type="ARBA" id="ARBA00022840"/>
    </source>
</evidence>
<dbReference type="OrthoDB" id="9332038at2759"/>
<evidence type="ECO:0000259" key="10">
    <source>
        <dbReference type="PROSITE" id="PS50011"/>
    </source>
</evidence>
<keyword evidence="2" id="KW-0723">Serine/threonine-protein kinase</keyword>
<keyword evidence="12" id="KW-1185">Reference proteome</keyword>
<reference evidence="11 12" key="1">
    <citation type="journal article" date="2014" name="Genome Biol. Evol.">
        <title>Comparative genomics and transcriptomics analyses reveal divergent lifestyle features of nematode endoparasitic fungus Hirsutella minnesotensis.</title>
        <authorList>
            <person name="Lai Y."/>
            <person name="Liu K."/>
            <person name="Zhang X."/>
            <person name="Zhang X."/>
            <person name="Li K."/>
            <person name="Wang N."/>
            <person name="Shu C."/>
            <person name="Wu Y."/>
            <person name="Wang C."/>
            <person name="Bushley K.E."/>
            <person name="Xiang M."/>
            <person name="Liu X."/>
        </authorList>
    </citation>
    <scope>NUCLEOTIDE SEQUENCE [LARGE SCALE GENOMIC DNA]</scope>
    <source>
        <strain evidence="11 12">3608</strain>
    </source>
</reference>
<dbReference type="InterPro" id="IPR050494">
    <property type="entry name" value="Ser_Thr_dual-spec_kinase"/>
</dbReference>
<feature type="compositionally biased region" description="Basic residues" evidence="9">
    <location>
        <begin position="54"/>
        <end position="63"/>
    </location>
</feature>
<evidence type="ECO:0000256" key="3">
    <source>
        <dbReference type="ARBA" id="ARBA00022679"/>
    </source>
</evidence>
<sequence length="825" mass="92801">MSSSDEGEIRDDGHGNLKASHQQSRAVTGIDRPGRLRNSSPTFDDASRTSNSSRRSRSPRGYKRSRDADHYGRDRDSKLHARRDERPGNGRRFGGRDRDARLNDSYHDDRARRDEHRRARISYEDLDRPSSRSSEPPTPDRHYTGDRSDRNSRRDHDRAENRFKDYGRERDRGPAGDGRRNQDRRDGRAEGAKSGRNGYDKSSTPASRHEQKPDKKANYSKRVEFEPEQTTFHADGTKGDKEPISSAPAKEPSPEPDIDMAEPFDEEAEIARRRKRREEIMAKWASPTPLLQSAVTNNATLVASHLNGTDPEARQQSSEASEPPAPESGKTAAPAGSPMVLDSPAWGSPSTPAQEGASPADTQVLGHDSLMNKRGSTAEDENDGPSAADYDPSMDMEEDGRRQERRLGQTILHGEAQPITSDDQASEGNEDTKNGRDTDDSGFDMFAEEFDEEAYAAKQAKRAKQVKADGQKGSILEGQDKEGYYKVRIGEVLDGRYEVKSTLGQGVFARVAQALDAETGKIVAIKIMRNNYALRRGGYKEIKILEKLNNDDVAGKKHIIKLERSFEHGGHLCMVFEGMEMNLRDVLRKFGHNVGINLEATRKFARQIFIALDHMRKNDIIHADLKPDNILINDTRQIVKICDLGTAIDRSDAATAHSQVMPYLISRFYRAPEVILGSHFDYGIDMWSIGCTLFELFTGKILFPGSSNNQMLKIIMETRGRMHPKLYKRGELWNMHFDDKDNFISIETNKATNRDVSRVTVIKPTRNIGSFLDKAGAGMTMEEKKDLDDFRNLLDGCLMLHPERRITPSQALQHPFVKKVLSSKH</sequence>
<feature type="binding site" evidence="8">
    <location>
        <position position="526"/>
    </location>
    <ligand>
        <name>ATP</name>
        <dbReference type="ChEBI" id="CHEBI:30616"/>
    </ligand>
</feature>
<evidence type="ECO:0000256" key="7">
    <source>
        <dbReference type="ARBA" id="ARBA00023596"/>
    </source>
</evidence>
<evidence type="ECO:0000256" key="1">
    <source>
        <dbReference type="ARBA" id="ARBA00012513"/>
    </source>
</evidence>